<protein>
    <submittedName>
        <fullName evidence="1">Uncharacterized protein</fullName>
    </submittedName>
</protein>
<keyword evidence="2" id="KW-1185">Reference proteome</keyword>
<dbReference type="Proteomes" id="UP000186098">
    <property type="component" value="Unassembled WGS sequence"/>
</dbReference>
<gene>
    <name evidence="1" type="ORF">SAMN05421795_101657</name>
</gene>
<organism evidence="1 2">
    <name type="scientific">Phaeovulum vinaykumarii</name>
    <dbReference type="NCBI Taxonomy" id="407234"/>
    <lineage>
        <taxon>Bacteria</taxon>
        <taxon>Pseudomonadati</taxon>
        <taxon>Pseudomonadota</taxon>
        <taxon>Alphaproteobacteria</taxon>
        <taxon>Rhodobacterales</taxon>
        <taxon>Paracoccaceae</taxon>
        <taxon>Phaeovulum</taxon>
    </lineage>
</organism>
<name>A0A1N7K6J6_9RHOB</name>
<reference evidence="2" key="1">
    <citation type="submission" date="2017-01" db="EMBL/GenBank/DDBJ databases">
        <authorList>
            <person name="Varghese N."/>
            <person name="Submissions S."/>
        </authorList>
    </citation>
    <scope>NUCLEOTIDE SEQUENCE [LARGE SCALE GENOMIC DNA]</scope>
    <source>
        <strain evidence="2">DSM 18714</strain>
    </source>
</reference>
<evidence type="ECO:0000313" key="1">
    <source>
        <dbReference type="EMBL" id="SIS57221.1"/>
    </source>
</evidence>
<proteinExistence type="predicted"/>
<dbReference type="EMBL" id="FTOM01000001">
    <property type="protein sequence ID" value="SIS57221.1"/>
    <property type="molecule type" value="Genomic_DNA"/>
</dbReference>
<sequence length="58" mass="6046">MAPGAPVEAVQPMRILNASRSAAEASFHAFSSLSSADRVLTSPAARNASVAFLNFPAW</sequence>
<evidence type="ECO:0000313" key="2">
    <source>
        <dbReference type="Proteomes" id="UP000186098"/>
    </source>
</evidence>
<accession>A0A1N7K6J6</accession>
<dbReference type="AlphaFoldDB" id="A0A1N7K6J6"/>